<feature type="chain" id="PRO_5038764424" evidence="4">
    <location>
        <begin position="20"/>
        <end position="429"/>
    </location>
</feature>
<dbReference type="EMBL" id="REFW01000002">
    <property type="protein sequence ID" value="RMB59842.1"/>
    <property type="molecule type" value="Genomic_DNA"/>
</dbReference>
<dbReference type="GO" id="GO:1901982">
    <property type="term" value="F:maltose binding"/>
    <property type="evidence" value="ECO:0007669"/>
    <property type="project" value="TreeGrafter"/>
</dbReference>
<dbReference type="InterPro" id="IPR006059">
    <property type="entry name" value="SBP"/>
</dbReference>
<dbReference type="SUPFAM" id="SSF53850">
    <property type="entry name" value="Periplasmic binding protein-like II"/>
    <property type="match status" value="1"/>
</dbReference>
<evidence type="ECO:0000256" key="4">
    <source>
        <dbReference type="SAM" id="SignalP"/>
    </source>
</evidence>
<evidence type="ECO:0000256" key="2">
    <source>
        <dbReference type="ARBA" id="ARBA00022448"/>
    </source>
</evidence>
<dbReference type="GO" id="GO:0042956">
    <property type="term" value="P:maltodextrin transmembrane transport"/>
    <property type="evidence" value="ECO:0007669"/>
    <property type="project" value="TreeGrafter"/>
</dbReference>
<dbReference type="AlphaFoldDB" id="A0A3M0GBC5"/>
<reference evidence="5 6" key="1">
    <citation type="submission" date="2018-10" db="EMBL/GenBank/DDBJ databases">
        <title>Tessaracoccus antarcticuss sp. nov., isolated from sediment.</title>
        <authorList>
            <person name="Zhou L.Y."/>
            <person name="Du Z.J."/>
        </authorList>
    </citation>
    <scope>NUCLEOTIDE SEQUENCE [LARGE SCALE GENOMIC DNA]</scope>
    <source>
        <strain evidence="5 6">JDX10</strain>
    </source>
</reference>
<dbReference type="PROSITE" id="PS51257">
    <property type="entry name" value="PROKAR_LIPOPROTEIN"/>
    <property type="match status" value="1"/>
</dbReference>
<protein>
    <submittedName>
        <fullName evidence="5">Extracellular solute-binding protein</fullName>
    </submittedName>
</protein>
<evidence type="ECO:0000256" key="3">
    <source>
        <dbReference type="ARBA" id="ARBA00022729"/>
    </source>
</evidence>
<accession>A0A3M0GBC5</accession>
<evidence type="ECO:0000313" key="6">
    <source>
        <dbReference type="Proteomes" id="UP000275256"/>
    </source>
</evidence>
<dbReference type="RefSeq" id="WP_121901322.1">
    <property type="nucleotide sequence ID" value="NZ_REFW01000002.1"/>
</dbReference>
<dbReference type="PANTHER" id="PTHR30061">
    <property type="entry name" value="MALTOSE-BINDING PERIPLASMIC PROTEIN"/>
    <property type="match status" value="1"/>
</dbReference>
<feature type="signal peptide" evidence="4">
    <location>
        <begin position="1"/>
        <end position="19"/>
    </location>
</feature>
<name>A0A3M0GBC5_9ACTN</name>
<sequence>MKKRTAITAMVGATALLLAACGNGGGGGSEETANTTTGPITVWFSNNEQELAWGKSVTEQWNKDHADQKVTAQEIPAGASSEEAITAAITAGTAPCLVYNISAAAAPQWERQGGLIDLKTFSDGEDYLTKRSGDLLNGYKGQDGGLFQVPWKSNPVMVMYNKDLFKKAGIDPEKPDMDTFDKFIAASQKIVSSGAAKAAIWPSPTSEFFQPWFDFYPVYIAQTGGTNFVKDGKATFNDDNGKAVWEFFHTLYADGVSPKEKSNDDAMGTGAAAMQMAGPWAIASYKGKIDYGFMPVPTKDGKTADETYTFADSKNISMFTSCKANGTAWEFLKYTTSEENDGAFLEATGQMPIRPGLEKAYPEYFKANPDYVAFASQASRTVDVPNVANSVEMWQDFRNKYSASVIFGTTPIPDGLAAAEKSVNDLISQ</sequence>
<evidence type="ECO:0000256" key="1">
    <source>
        <dbReference type="ARBA" id="ARBA00008520"/>
    </source>
</evidence>
<dbReference type="Pfam" id="PF01547">
    <property type="entry name" value="SBP_bac_1"/>
    <property type="match status" value="1"/>
</dbReference>
<dbReference type="OrthoDB" id="9770625at2"/>
<proteinExistence type="inferred from homology"/>
<keyword evidence="2" id="KW-0813">Transport</keyword>
<dbReference type="GO" id="GO:0055052">
    <property type="term" value="C:ATP-binding cassette (ABC) transporter complex, substrate-binding subunit-containing"/>
    <property type="evidence" value="ECO:0007669"/>
    <property type="project" value="TreeGrafter"/>
</dbReference>
<evidence type="ECO:0000313" key="5">
    <source>
        <dbReference type="EMBL" id="RMB59842.1"/>
    </source>
</evidence>
<dbReference type="Proteomes" id="UP000275256">
    <property type="component" value="Unassembled WGS sequence"/>
</dbReference>
<dbReference type="Gene3D" id="3.40.190.10">
    <property type="entry name" value="Periplasmic binding protein-like II"/>
    <property type="match status" value="2"/>
</dbReference>
<organism evidence="5 6">
    <name type="scientific">Tessaracoccus antarcticus</name>
    <dbReference type="NCBI Taxonomy" id="2479848"/>
    <lineage>
        <taxon>Bacteria</taxon>
        <taxon>Bacillati</taxon>
        <taxon>Actinomycetota</taxon>
        <taxon>Actinomycetes</taxon>
        <taxon>Propionibacteriales</taxon>
        <taxon>Propionibacteriaceae</taxon>
        <taxon>Tessaracoccus</taxon>
    </lineage>
</organism>
<comment type="caution">
    <text evidence="5">The sequence shown here is derived from an EMBL/GenBank/DDBJ whole genome shotgun (WGS) entry which is preliminary data.</text>
</comment>
<dbReference type="PANTHER" id="PTHR30061:SF50">
    <property type="entry name" value="MALTOSE_MALTODEXTRIN-BINDING PERIPLASMIC PROTEIN"/>
    <property type="match status" value="1"/>
</dbReference>
<comment type="similarity">
    <text evidence="1">Belongs to the bacterial solute-binding protein 1 family.</text>
</comment>
<keyword evidence="6" id="KW-1185">Reference proteome</keyword>
<dbReference type="GO" id="GO:0015768">
    <property type="term" value="P:maltose transport"/>
    <property type="evidence" value="ECO:0007669"/>
    <property type="project" value="TreeGrafter"/>
</dbReference>
<keyword evidence="3 4" id="KW-0732">Signal</keyword>
<gene>
    <name evidence="5" type="ORF">EAX62_08860</name>
</gene>